<dbReference type="Gene3D" id="3.60.10.10">
    <property type="entry name" value="Endonuclease/exonuclease/phosphatase"/>
    <property type="match status" value="1"/>
</dbReference>
<dbReference type="InParanoid" id="T1I2Q8"/>
<dbReference type="SUPFAM" id="SSF56219">
    <property type="entry name" value="DNase I-like"/>
    <property type="match status" value="1"/>
</dbReference>
<sequence length="461" mass="53444">KMILQWNIRGFYKNLEDLKLLIGRYKPKIICLQETNFRDTDVPQLTGYQLFRRDFLLGNRACGGVAIFVRNDVYCDKVTSATDNIQMIRLTIYAPTKITICNIYLPPAANITKNELLRLVRALSPPFIILGDFNAHHIQWGSTHVSHRGRILEEIQITENIALINKQEFTHFNSSNGTLTAIDLAFCSPQLFPVLDWKAHNDLCGSDHFPILINHELYNIAEIVVPKWSIKRADWDKFASLANFIEHGFSNIDEELDYIVKVLNDAADASIPKTNAHLRNCPAPWWNERCRIAIKNRKKALRRFHHQPSELNLARYKILRSEARRIIKESRRESWREFISTITRATPTSEVWRKVKTITGLRSNHQIPGLNKNDRVIIDDAEKAELLAETFAKVSRTDGYCRKFLTIKKQEEQNNIDFLDTDHNHSYNVPLKLWELEASLSRSKDTSPGSDKVHYRFLKNL</sequence>
<dbReference type="HOGENOM" id="CLU_593952_0_0_1"/>
<dbReference type="GO" id="GO:0003824">
    <property type="term" value="F:catalytic activity"/>
    <property type="evidence" value="ECO:0007669"/>
    <property type="project" value="InterPro"/>
</dbReference>
<dbReference type="PANTHER" id="PTHR36688">
    <property type="entry name" value="ENDO/EXONUCLEASE/PHOSPHATASE DOMAIN-CONTAINING PROTEIN"/>
    <property type="match status" value="1"/>
</dbReference>
<evidence type="ECO:0000313" key="3">
    <source>
        <dbReference type="Proteomes" id="UP000015103"/>
    </source>
</evidence>
<protein>
    <submittedName>
        <fullName evidence="2">Endo/exonuclease/phosphatase domain-containing protein</fullName>
    </submittedName>
</protein>
<keyword evidence="3" id="KW-1185">Reference proteome</keyword>
<evidence type="ECO:0000259" key="1">
    <source>
        <dbReference type="Pfam" id="PF14529"/>
    </source>
</evidence>
<accession>T1I2Q8</accession>
<dbReference type="Proteomes" id="UP000015103">
    <property type="component" value="Unassembled WGS sequence"/>
</dbReference>
<dbReference type="STRING" id="13249.T1I2Q8"/>
<dbReference type="VEuPathDB" id="VectorBase:RPRC010577"/>
<dbReference type="OMA" id="SITHAHY"/>
<dbReference type="EnsemblMetazoa" id="RPRC010577-RA">
    <property type="protein sequence ID" value="RPRC010577-PA"/>
    <property type="gene ID" value="RPRC010577"/>
</dbReference>
<dbReference type="AlphaFoldDB" id="T1I2Q8"/>
<proteinExistence type="predicted"/>
<dbReference type="Pfam" id="PF14529">
    <property type="entry name" value="Exo_endo_phos_2"/>
    <property type="match status" value="1"/>
</dbReference>
<dbReference type="InterPro" id="IPR036691">
    <property type="entry name" value="Endo/exonu/phosph_ase_sf"/>
</dbReference>
<feature type="domain" description="Endonuclease/exonuclease/phosphatase" evidence="1">
    <location>
        <begin position="98"/>
        <end position="211"/>
    </location>
</feature>
<dbReference type="InterPro" id="IPR005135">
    <property type="entry name" value="Endo/exonuclease/phosphatase"/>
</dbReference>
<dbReference type="InterPro" id="IPR052560">
    <property type="entry name" value="RdDP_mobile_element"/>
</dbReference>
<name>T1I2Q8_RHOPR</name>
<dbReference type="PANTHER" id="PTHR36688:SF2">
    <property type="entry name" value="ENDONUCLEASE_EXONUCLEASE_PHOSPHATASE DOMAIN-CONTAINING PROTEIN"/>
    <property type="match status" value="1"/>
</dbReference>
<reference evidence="2" key="1">
    <citation type="submission" date="2015-05" db="UniProtKB">
        <authorList>
            <consortium name="EnsemblMetazoa"/>
        </authorList>
    </citation>
    <scope>IDENTIFICATION</scope>
</reference>
<dbReference type="EMBL" id="ACPB03007237">
    <property type="status" value="NOT_ANNOTATED_CDS"/>
    <property type="molecule type" value="Genomic_DNA"/>
</dbReference>
<evidence type="ECO:0000313" key="2">
    <source>
        <dbReference type="EnsemblMetazoa" id="RPRC010577-PA"/>
    </source>
</evidence>
<dbReference type="eggNOG" id="KOG1075">
    <property type="taxonomic scope" value="Eukaryota"/>
</dbReference>
<organism evidence="2 3">
    <name type="scientific">Rhodnius prolixus</name>
    <name type="common">Triatomid bug</name>
    <dbReference type="NCBI Taxonomy" id="13249"/>
    <lineage>
        <taxon>Eukaryota</taxon>
        <taxon>Metazoa</taxon>
        <taxon>Ecdysozoa</taxon>
        <taxon>Arthropoda</taxon>
        <taxon>Hexapoda</taxon>
        <taxon>Insecta</taxon>
        <taxon>Pterygota</taxon>
        <taxon>Neoptera</taxon>
        <taxon>Paraneoptera</taxon>
        <taxon>Hemiptera</taxon>
        <taxon>Heteroptera</taxon>
        <taxon>Panheteroptera</taxon>
        <taxon>Cimicomorpha</taxon>
        <taxon>Reduviidae</taxon>
        <taxon>Triatominae</taxon>
        <taxon>Rhodnius</taxon>
    </lineage>
</organism>